<gene>
    <name evidence="3" type="ORF">GCM10011574_01010</name>
</gene>
<feature type="region of interest" description="Disordered" evidence="1">
    <location>
        <begin position="18"/>
        <end position="48"/>
    </location>
</feature>
<accession>A0A8H9L836</accession>
<reference evidence="3" key="1">
    <citation type="journal article" date="2014" name="Int. J. Syst. Evol. Microbiol.">
        <title>Complete genome sequence of Corynebacterium casei LMG S-19264T (=DSM 44701T), isolated from a smear-ripened cheese.</title>
        <authorList>
            <consortium name="US DOE Joint Genome Institute (JGI-PGF)"/>
            <person name="Walter F."/>
            <person name="Albersmeier A."/>
            <person name="Kalinowski J."/>
            <person name="Ruckert C."/>
        </authorList>
    </citation>
    <scope>NUCLEOTIDE SEQUENCE</scope>
    <source>
        <strain evidence="3">CGMCC 4.7138</strain>
    </source>
</reference>
<dbReference type="EMBL" id="BMMN01000001">
    <property type="protein sequence ID" value="GGN97448.1"/>
    <property type="molecule type" value="Genomic_DNA"/>
</dbReference>
<evidence type="ECO:0000313" key="3">
    <source>
        <dbReference type="EMBL" id="GGN97448.1"/>
    </source>
</evidence>
<keyword evidence="2" id="KW-1133">Transmembrane helix</keyword>
<dbReference type="Proteomes" id="UP000653480">
    <property type="component" value="Unassembled WGS sequence"/>
</dbReference>
<reference evidence="3" key="2">
    <citation type="submission" date="2020-09" db="EMBL/GenBank/DDBJ databases">
        <authorList>
            <person name="Sun Q."/>
            <person name="Zhou Y."/>
        </authorList>
    </citation>
    <scope>NUCLEOTIDE SEQUENCE</scope>
    <source>
        <strain evidence="3">CGMCC 4.7138</strain>
    </source>
</reference>
<comment type="caution">
    <text evidence="3">The sequence shown here is derived from an EMBL/GenBank/DDBJ whole genome shotgun (WGS) entry which is preliminary data.</text>
</comment>
<keyword evidence="4" id="KW-1185">Reference proteome</keyword>
<organism evidence="3 4">
    <name type="scientific">Microbispora bryophytorum</name>
    <dbReference type="NCBI Taxonomy" id="1460882"/>
    <lineage>
        <taxon>Bacteria</taxon>
        <taxon>Bacillati</taxon>
        <taxon>Actinomycetota</taxon>
        <taxon>Actinomycetes</taxon>
        <taxon>Streptosporangiales</taxon>
        <taxon>Streptosporangiaceae</taxon>
        <taxon>Microbispora</taxon>
    </lineage>
</organism>
<keyword evidence="2" id="KW-0472">Membrane</keyword>
<feature type="region of interest" description="Disordered" evidence="1">
    <location>
        <begin position="244"/>
        <end position="267"/>
    </location>
</feature>
<name>A0A8H9L836_9ACTN</name>
<evidence type="ECO:0000256" key="2">
    <source>
        <dbReference type="SAM" id="Phobius"/>
    </source>
</evidence>
<protein>
    <recommendedName>
        <fullName evidence="5">CU044_5270 family protein</fullName>
    </recommendedName>
</protein>
<dbReference type="OrthoDB" id="3538210at2"/>
<evidence type="ECO:0000313" key="4">
    <source>
        <dbReference type="Proteomes" id="UP000653480"/>
    </source>
</evidence>
<proteinExistence type="predicted"/>
<keyword evidence="2" id="KW-0812">Transmembrane</keyword>
<evidence type="ECO:0000256" key="1">
    <source>
        <dbReference type="SAM" id="MobiDB-lite"/>
    </source>
</evidence>
<feature type="transmembrane region" description="Helical" evidence="2">
    <location>
        <begin position="56"/>
        <end position="78"/>
    </location>
</feature>
<dbReference type="RefSeq" id="WP_142567428.1">
    <property type="nucleotide sequence ID" value="NZ_BMMN01000001.1"/>
</dbReference>
<evidence type="ECO:0008006" key="5">
    <source>
        <dbReference type="Google" id="ProtNLM"/>
    </source>
</evidence>
<sequence>MNDEDSVNELIATLRPDSLTEEAHRRRRSADLAQAFRTPRAPHHTRRFPMPQRRPLYLITGTAVAGLAAAAIIVPQVLSGDSSPLAISAGESPGGVGGVGGVGGEAFRSTDTSTTTVNTRTVLLAAAKVSTEEPAGSGKFWYSRVRTTQLVRVAPDEYAAKIKKLLAEQDAKKEELKNKPDELNAAMKEFDKKVHELKTTRLPYAASRSETTDTWRSLGGAAGRRVTGLDMKIAFATPADEAKWKQAGSPRLADDPSGSRETLPTGVVSIDNPSLTWSNVAKLPTDKQGLKDRLLSLHEKSPASGKKQLADYLWQTGADLLTAPITPGTRAALYQVLADSASGLKSSTGVTDALGRTGVALDTTGPDDAGEAGRITYRLIFDDKTGKALELDVIEAGTAMPLLQQTFETTGYVDALGDTPAQ</sequence>
<dbReference type="AlphaFoldDB" id="A0A8H9L836"/>